<dbReference type="Proteomes" id="UP000297245">
    <property type="component" value="Unassembled WGS sequence"/>
</dbReference>
<evidence type="ECO:0000256" key="1">
    <source>
        <dbReference type="SAM" id="MobiDB-lite"/>
    </source>
</evidence>
<gene>
    <name evidence="2" type="ORF">K435DRAFT_791107</name>
</gene>
<name>A0A4S8MN46_DENBC</name>
<organism evidence="2 3">
    <name type="scientific">Dendrothele bispora (strain CBS 962.96)</name>
    <dbReference type="NCBI Taxonomy" id="1314807"/>
    <lineage>
        <taxon>Eukaryota</taxon>
        <taxon>Fungi</taxon>
        <taxon>Dikarya</taxon>
        <taxon>Basidiomycota</taxon>
        <taxon>Agaricomycotina</taxon>
        <taxon>Agaricomycetes</taxon>
        <taxon>Agaricomycetidae</taxon>
        <taxon>Agaricales</taxon>
        <taxon>Agaricales incertae sedis</taxon>
        <taxon>Dendrothele</taxon>
    </lineage>
</organism>
<dbReference type="OrthoDB" id="2678560at2759"/>
<keyword evidence="3" id="KW-1185">Reference proteome</keyword>
<dbReference type="AlphaFoldDB" id="A0A4S8MN46"/>
<sequence>MCPQQIPNSNSDSDTSPEPMDIEPFMGDGSNPRENPHNFLPKWQLSLSKLKKDAEEKEKILSFQLYCSVGSAADEWFDELDREQKSSMASFMKAFEQRKPGWNTKWSCWGTKEDVGKRVNLYGQEVFTHVAFASVADLFDHRSVRWTSGLSIPALCI</sequence>
<accession>A0A4S8MN46</accession>
<feature type="region of interest" description="Disordered" evidence="1">
    <location>
        <begin position="1"/>
        <end position="38"/>
    </location>
</feature>
<dbReference type="EMBL" id="ML179058">
    <property type="protein sequence ID" value="THV04212.1"/>
    <property type="molecule type" value="Genomic_DNA"/>
</dbReference>
<evidence type="ECO:0000313" key="2">
    <source>
        <dbReference type="EMBL" id="THV04212.1"/>
    </source>
</evidence>
<feature type="compositionally biased region" description="Polar residues" evidence="1">
    <location>
        <begin position="1"/>
        <end position="16"/>
    </location>
</feature>
<evidence type="ECO:0000313" key="3">
    <source>
        <dbReference type="Proteomes" id="UP000297245"/>
    </source>
</evidence>
<reference evidence="2 3" key="1">
    <citation type="journal article" date="2019" name="Nat. Ecol. Evol.">
        <title>Megaphylogeny resolves global patterns of mushroom evolution.</title>
        <authorList>
            <person name="Varga T."/>
            <person name="Krizsan K."/>
            <person name="Foldi C."/>
            <person name="Dima B."/>
            <person name="Sanchez-Garcia M."/>
            <person name="Sanchez-Ramirez S."/>
            <person name="Szollosi G.J."/>
            <person name="Szarkandi J.G."/>
            <person name="Papp V."/>
            <person name="Albert L."/>
            <person name="Andreopoulos W."/>
            <person name="Angelini C."/>
            <person name="Antonin V."/>
            <person name="Barry K.W."/>
            <person name="Bougher N.L."/>
            <person name="Buchanan P."/>
            <person name="Buyck B."/>
            <person name="Bense V."/>
            <person name="Catcheside P."/>
            <person name="Chovatia M."/>
            <person name="Cooper J."/>
            <person name="Damon W."/>
            <person name="Desjardin D."/>
            <person name="Finy P."/>
            <person name="Geml J."/>
            <person name="Haridas S."/>
            <person name="Hughes K."/>
            <person name="Justo A."/>
            <person name="Karasinski D."/>
            <person name="Kautmanova I."/>
            <person name="Kiss B."/>
            <person name="Kocsube S."/>
            <person name="Kotiranta H."/>
            <person name="LaButti K.M."/>
            <person name="Lechner B.E."/>
            <person name="Liimatainen K."/>
            <person name="Lipzen A."/>
            <person name="Lukacs Z."/>
            <person name="Mihaltcheva S."/>
            <person name="Morgado L.N."/>
            <person name="Niskanen T."/>
            <person name="Noordeloos M.E."/>
            <person name="Ohm R.A."/>
            <person name="Ortiz-Santana B."/>
            <person name="Ovrebo C."/>
            <person name="Racz N."/>
            <person name="Riley R."/>
            <person name="Savchenko A."/>
            <person name="Shiryaev A."/>
            <person name="Soop K."/>
            <person name="Spirin V."/>
            <person name="Szebenyi C."/>
            <person name="Tomsovsky M."/>
            <person name="Tulloss R.E."/>
            <person name="Uehling J."/>
            <person name="Grigoriev I.V."/>
            <person name="Vagvolgyi C."/>
            <person name="Papp T."/>
            <person name="Martin F.M."/>
            <person name="Miettinen O."/>
            <person name="Hibbett D.S."/>
            <person name="Nagy L.G."/>
        </authorList>
    </citation>
    <scope>NUCLEOTIDE SEQUENCE [LARGE SCALE GENOMIC DNA]</scope>
    <source>
        <strain evidence="2 3">CBS 962.96</strain>
    </source>
</reference>
<protein>
    <submittedName>
        <fullName evidence="2">Uncharacterized protein</fullName>
    </submittedName>
</protein>
<proteinExistence type="predicted"/>